<feature type="region of interest" description="Disordered" evidence="1">
    <location>
        <begin position="94"/>
        <end position="148"/>
    </location>
</feature>
<evidence type="ECO:0000313" key="2">
    <source>
        <dbReference type="EMBL" id="ERK60951.1"/>
    </source>
</evidence>
<comment type="caution">
    <text evidence="2">The sequence shown here is derived from an EMBL/GenBank/DDBJ whole genome shotgun (WGS) entry which is preliminary data.</text>
</comment>
<keyword evidence="2" id="KW-0347">Helicase</keyword>
<dbReference type="GO" id="GO:0004386">
    <property type="term" value="F:helicase activity"/>
    <property type="evidence" value="ECO:0007669"/>
    <property type="project" value="UniProtKB-KW"/>
</dbReference>
<feature type="compositionally biased region" description="Low complexity" evidence="1">
    <location>
        <begin position="123"/>
        <end position="132"/>
    </location>
</feature>
<keyword evidence="2" id="KW-0378">Hydrolase</keyword>
<evidence type="ECO:0000256" key="1">
    <source>
        <dbReference type="SAM" id="MobiDB-lite"/>
    </source>
</evidence>
<dbReference type="Gene3D" id="3.40.50.300">
    <property type="entry name" value="P-loop containing nucleotide triphosphate hydrolases"/>
    <property type="match status" value="1"/>
</dbReference>
<organism evidence="2 3">
    <name type="scientific">Propionibacterium acidifaciens F0233</name>
    <dbReference type="NCBI Taxonomy" id="553198"/>
    <lineage>
        <taxon>Bacteria</taxon>
        <taxon>Bacillati</taxon>
        <taxon>Actinomycetota</taxon>
        <taxon>Actinomycetes</taxon>
        <taxon>Propionibacteriales</taxon>
        <taxon>Propionibacteriaceae</taxon>
        <taxon>Propionibacterium</taxon>
    </lineage>
</organism>
<evidence type="ECO:0000313" key="3">
    <source>
        <dbReference type="Proteomes" id="UP000017052"/>
    </source>
</evidence>
<reference evidence="2" key="1">
    <citation type="submission" date="2013-08" db="EMBL/GenBank/DDBJ databases">
        <authorList>
            <person name="Durkin A.S."/>
            <person name="Haft D.R."/>
            <person name="McCorrison J."/>
            <person name="Torralba M."/>
            <person name="Gillis M."/>
            <person name="Haft D.H."/>
            <person name="Methe B."/>
            <person name="Sutton G."/>
            <person name="Nelson K.E."/>
        </authorList>
    </citation>
    <scope>NUCLEOTIDE SEQUENCE [LARGE SCALE GENOMIC DNA]</scope>
    <source>
        <strain evidence="2">F0233</strain>
    </source>
</reference>
<dbReference type="Proteomes" id="UP000017052">
    <property type="component" value="Unassembled WGS sequence"/>
</dbReference>
<feature type="non-terminal residue" evidence="2">
    <location>
        <position position="148"/>
    </location>
</feature>
<protein>
    <submittedName>
        <fullName evidence="2">DEAD/DEAH box helicase domain protein</fullName>
    </submittedName>
</protein>
<dbReference type="SUPFAM" id="SSF52540">
    <property type="entry name" value="P-loop containing nucleoside triphosphate hydrolases"/>
    <property type="match status" value="1"/>
</dbReference>
<gene>
    <name evidence="2" type="ORF">HMPREF0682_0671</name>
</gene>
<proteinExistence type="predicted"/>
<accession>U2QWR5</accession>
<dbReference type="InterPro" id="IPR027417">
    <property type="entry name" value="P-loop_NTPase"/>
</dbReference>
<keyword evidence="2" id="KW-0067">ATP-binding</keyword>
<keyword evidence="3" id="KW-1185">Reference proteome</keyword>
<dbReference type="AlphaFoldDB" id="U2QWR5"/>
<keyword evidence="2" id="KW-0547">Nucleotide-binding</keyword>
<name>U2QWR5_9ACTN</name>
<sequence length="148" mass="15129">MGFMAVPEWLSEHPSAIHIDHRDATGGRRGQWPAWFSPHHREGLVAHGIETPWEHQVRVAELMHARRHVAVSTPTASGKTLAYLLAIIADTAPAGVPTNSATAGAPPDGAPQKAVGNGIPTDGPSGRAAPGSAPGGTGAPMGPARPGA</sequence>
<dbReference type="EMBL" id="ACVN02000069">
    <property type="protein sequence ID" value="ERK60951.1"/>
    <property type="molecule type" value="Genomic_DNA"/>
</dbReference>